<evidence type="ECO:0000313" key="4">
    <source>
        <dbReference type="Proteomes" id="UP000280759"/>
    </source>
</evidence>
<dbReference type="GO" id="GO:0003677">
    <property type="term" value="F:DNA binding"/>
    <property type="evidence" value="ECO:0007669"/>
    <property type="project" value="UniProtKB-KW"/>
</dbReference>
<dbReference type="AlphaFoldDB" id="A0A3P5Y4V8"/>
<organism evidence="3 4">
    <name type="scientific">Streptococcus canis</name>
    <dbReference type="NCBI Taxonomy" id="1329"/>
    <lineage>
        <taxon>Bacteria</taxon>
        <taxon>Bacillati</taxon>
        <taxon>Bacillota</taxon>
        <taxon>Bacilli</taxon>
        <taxon>Lactobacillales</taxon>
        <taxon>Streptococcaceae</taxon>
        <taxon>Streptococcus</taxon>
    </lineage>
</organism>
<dbReference type="InterPro" id="IPR001387">
    <property type="entry name" value="Cro/C1-type_HTH"/>
</dbReference>
<keyword evidence="4" id="KW-1185">Reference proteome</keyword>
<accession>A0A3P5Y4V8</accession>
<dbReference type="PANTHER" id="PTHR46558">
    <property type="entry name" value="TRACRIPTIONAL REGULATORY PROTEIN-RELATED-RELATED"/>
    <property type="match status" value="1"/>
</dbReference>
<dbReference type="InterPro" id="IPR010982">
    <property type="entry name" value="Lambda_DNA-bd_dom_sf"/>
</dbReference>
<dbReference type="Pfam" id="PF01381">
    <property type="entry name" value="HTH_3"/>
    <property type="match status" value="1"/>
</dbReference>
<gene>
    <name evidence="3" type="primary">xre_1</name>
    <name evidence="3" type="ORF">FMV2238Y02_13290</name>
</gene>
<evidence type="ECO:0000256" key="1">
    <source>
        <dbReference type="ARBA" id="ARBA00023125"/>
    </source>
</evidence>
<dbReference type="SMART" id="SM00530">
    <property type="entry name" value="HTH_XRE"/>
    <property type="match status" value="1"/>
</dbReference>
<sequence length="187" mass="21271">MSTIKNRLKALRTQREITQDELVSELNSKLNDGEKTISKMTVSNWENNKHAIKPDKAQALADYFNVSVGYLLGYEDKETGRFFSTLISAGKDRGDGIISFGDKELDAFVIDYSVLDNIENIDSVEELDELSTDSLLANRLLDRLKEKMIKSNIVGKEYNLEIEKVMTWLIDFNNALSKQKAKLTKKL</sequence>
<dbReference type="EMBL" id="UXEP01000017">
    <property type="protein sequence ID" value="VDC42856.1"/>
    <property type="molecule type" value="Genomic_DNA"/>
</dbReference>
<dbReference type="Gene3D" id="1.10.260.40">
    <property type="entry name" value="lambda repressor-like DNA-binding domains"/>
    <property type="match status" value="1"/>
</dbReference>
<feature type="domain" description="HTH cro/C1-type" evidence="2">
    <location>
        <begin position="8"/>
        <end position="71"/>
    </location>
</feature>
<dbReference type="RefSeq" id="WP_125074413.1">
    <property type="nucleotide sequence ID" value="NZ_UXEP01000017.1"/>
</dbReference>
<proteinExistence type="predicted"/>
<protein>
    <submittedName>
        <fullName evidence="3">HTH-type transcriptional regulator Xre</fullName>
    </submittedName>
</protein>
<dbReference type="SUPFAM" id="SSF47413">
    <property type="entry name" value="lambda repressor-like DNA-binding domains"/>
    <property type="match status" value="1"/>
</dbReference>
<evidence type="ECO:0000313" key="3">
    <source>
        <dbReference type="EMBL" id="VDC42856.1"/>
    </source>
</evidence>
<dbReference type="CDD" id="cd00093">
    <property type="entry name" value="HTH_XRE"/>
    <property type="match status" value="1"/>
</dbReference>
<evidence type="ECO:0000259" key="2">
    <source>
        <dbReference type="PROSITE" id="PS50943"/>
    </source>
</evidence>
<name>A0A3P5Y4V8_STRCB</name>
<keyword evidence="1" id="KW-0238">DNA-binding</keyword>
<dbReference type="PROSITE" id="PS50943">
    <property type="entry name" value="HTH_CROC1"/>
    <property type="match status" value="1"/>
</dbReference>
<dbReference type="Proteomes" id="UP000280759">
    <property type="component" value="Unassembled WGS sequence"/>
</dbReference>
<dbReference type="PANTHER" id="PTHR46558:SF11">
    <property type="entry name" value="HTH-TYPE TRANSCRIPTIONAL REGULATOR XRE"/>
    <property type="match status" value="1"/>
</dbReference>
<reference evidence="3 4" key="1">
    <citation type="submission" date="2018-10" db="EMBL/GenBank/DDBJ databases">
        <authorList>
            <consortium name="Molecular Microbiology and Infection Unit (UMMI)"/>
            <person name="Machado M."/>
        </authorList>
    </citation>
    <scope>NUCLEOTIDE SEQUENCE [LARGE SCALE GENOMIC DNA]</scope>
    <source>
        <strain evidence="3">FMV2238.02</strain>
    </source>
</reference>